<dbReference type="OrthoDB" id="9811121at2"/>
<dbReference type="RefSeq" id="WP_119356370.1">
    <property type="nucleotide sequence ID" value="NZ_BJXM01000004.1"/>
</dbReference>
<dbReference type="CDD" id="cd04301">
    <property type="entry name" value="NAT_SF"/>
    <property type="match status" value="1"/>
</dbReference>
<evidence type="ECO:0000313" key="3">
    <source>
        <dbReference type="Proteomes" id="UP000266178"/>
    </source>
</evidence>
<dbReference type="EMBL" id="QWLB01000008">
    <property type="protein sequence ID" value="RIH93234.1"/>
    <property type="molecule type" value="Genomic_DNA"/>
</dbReference>
<name>A0A399F9B3_9DEIN</name>
<proteinExistence type="predicted"/>
<reference evidence="2 3" key="1">
    <citation type="submission" date="2018-08" db="EMBL/GenBank/DDBJ databases">
        <title>Meiothermus granaticius genome AF-68 sequencing project.</title>
        <authorList>
            <person name="Da Costa M.S."/>
            <person name="Albuquerque L."/>
            <person name="Raposo P."/>
            <person name="Froufe H.J.C."/>
            <person name="Barroso C.S."/>
            <person name="Egas C."/>
        </authorList>
    </citation>
    <scope>NUCLEOTIDE SEQUENCE [LARGE SCALE GENOMIC DNA]</scope>
    <source>
        <strain evidence="2 3">AF-68</strain>
    </source>
</reference>
<gene>
    <name evidence="2" type="ORF">Mgrana_00861</name>
</gene>
<dbReference type="InterPro" id="IPR000182">
    <property type="entry name" value="GNAT_dom"/>
</dbReference>
<dbReference type="Gene3D" id="3.40.630.30">
    <property type="match status" value="1"/>
</dbReference>
<organism evidence="2 3">
    <name type="scientific">Meiothermus granaticius NBRC 107808</name>
    <dbReference type="NCBI Taxonomy" id="1227551"/>
    <lineage>
        <taxon>Bacteria</taxon>
        <taxon>Thermotogati</taxon>
        <taxon>Deinococcota</taxon>
        <taxon>Deinococci</taxon>
        <taxon>Thermales</taxon>
        <taxon>Thermaceae</taxon>
        <taxon>Meiothermus</taxon>
    </lineage>
</organism>
<dbReference type="GO" id="GO:0016747">
    <property type="term" value="F:acyltransferase activity, transferring groups other than amino-acyl groups"/>
    <property type="evidence" value="ECO:0007669"/>
    <property type="project" value="InterPro"/>
</dbReference>
<dbReference type="PROSITE" id="PS51186">
    <property type="entry name" value="GNAT"/>
    <property type="match status" value="1"/>
</dbReference>
<evidence type="ECO:0000313" key="2">
    <source>
        <dbReference type="EMBL" id="RIH93234.1"/>
    </source>
</evidence>
<protein>
    <recommendedName>
        <fullName evidence="1">N-acetyltransferase domain-containing protein</fullName>
    </recommendedName>
</protein>
<dbReference type="Pfam" id="PF00583">
    <property type="entry name" value="Acetyltransf_1"/>
    <property type="match status" value="1"/>
</dbReference>
<feature type="domain" description="N-acetyltransferase" evidence="1">
    <location>
        <begin position="13"/>
        <end position="215"/>
    </location>
</feature>
<dbReference type="Proteomes" id="UP000266178">
    <property type="component" value="Unassembled WGS sequence"/>
</dbReference>
<dbReference type="SUPFAM" id="SSF55729">
    <property type="entry name" value="Acyl-CoA N-acyltransferases (Nat)"/>
    <property type="match status" value="1"/>
</dbReference>
<evidence type="ECO:0000259" key="1">
    <source>
        <dbReference type="PROSITE" id="PS51186"/>
    </source>
</evidence>
<comment type="caution">
    <text evidence="2">The sequence shown here is derived from an EMBL/GenBank/DDBJ whole genome shotgun (WGS) entry which is preliminary data.</text>
</comment>
<accession>A0A399F9B3</accession>
<sequence length="222" mass="25211">MNEILASPDHRFVVVQSEPWMAEQLEIIQRLSFPSLAEDELTLAHHFRSHMQHFPQGQHAVIERESGRVVASSSDLIVRLDLSHIHHRFVEISGQMTLSTHDPQGDWLYGADIGVHPDYRGQGLSTLLYTARQGLVRRLGLKGHSAGAMPKGYGAVQQEMPLERYLLEVIRGERFDPVISVQLKRGYAIWGIIPEYLEDPSCANYGVLILWRNPDRAKDGWL</sequence>
<dbReference type="InterPro" id="IPR016181">
    <property type="entry name" value="Acyl_CoA_acyltransferase"/>
</dbReference>
<keyword evidence="3" id="KW-1185">Reference proteome</keyword>
<dbReference type="AlphaFoldDB" id="A0A399F9B3"/>